<dbReference type="GO" id="GO:0060287">
    <property type="term" value="P:epithelial cilium movement involved in determination of left/right asymmetry"/>
    <property type="evidence" value="ECO:0007669"/>
    <property type="project" value="TreeGrafter"/>
</dbReference>
<dbReference type="EMBL" id="VVIM01000006">
    <property type="protein sequence ID" value="KAB0797875.1"/>
    <property type="molecule type" value="Genomic_DNA"/>
</dbReference>
<feature type="coiled-coil region" evidence="5">
    <location>
        <begin position="20"/>
        <end position="47"/>
    </location>
</feature>
<keyword evidence="7" id="KW-1185">Reference proteome</keyword>
<reference evidence="6 7" key="1">
    <citation type="journal article" date="2018" name="Elife">
        <title>Firefly genomes illuminate parallel origins of bioluminescence in beetles.</title>
        <authorList>
            <person name="Fallon T.R."/>
            <person name="Lower S.E."/>
            <person name="Chang C.H."/>
            <person name="Bessho-Uehara M."/>
            <person name="Martin G.J."/>
            <person name="Bewick A.J."/>
            <person name="Behringer M."/>
            <person name="Debat H.J."/>
            <person name="Wong I."/>
            <person name="Day J.C."/>
            <person name="Suvorov A."/>
            <person name="Silva C.J."/>
            <person name="Stanger-Hall K.F."/>
            <person name="Hall D.W."/>
            <person name="Schmitz R.J."/>
            <person name="Nelson D.R."/>
            <person name="Lewis S.M."/>
            <person name="Shigenobu S."/>
            <person name="Bybee S.M."/>
            <person name="Larracuente A.M."/>
            <person name="Oba Y."/>
            <person name="Weng J.K."/>
        </authorList>
    </citation>
    <scope>NUCLEOTIDE SEQUENCE [LARGE SCALE GENOMIC DNA]</scope>
    <source>
        <strain evidence="6">1611_PpyrPB1</strain>
        <tissue evidence="6">Whole body</tissue>
    </source>
</reference>
<evidence type="ECO:0000256" key="1">
    <source>
        <dbReference type="ARBA" id="ARBA00005805"/>
    </source>
</evidence>
<evidence type="ECO:0000256" key="2">
    <source>
        <dbReference type="ARBA" id="ARBA00016725"/>
    </source>
</evidence>
<evidence type="ECO:0000256" key="5">
    <source>
        <dbReference type="SAM" id="Coils"/>
    </source>
</evidence>
<organism evidence="6 7">
    <name type="scientific">Photinus pyralis</name>
    <name type="common">Common eastern firefly</name>
    <name type="synonym">Lampyris pyralis</name>
    <dbReference type="NCBI Taxonomy" id="7054"/>
    <lineage>
        <taxon>Eukaryota</taxon>
        <taxon>Metazoa</taxon>
        <taxon>Ecdysozoa</taxon>
        <taxon>Arthropoda</taxon>
        <taxon>Hexapoda</taxon>
        <taxon>Insecta</taxon>
        <taxon>Pterygota</taxon>
        <taxon>Neoptera</taxon>
        <taxon>Endopterygota</taxon>
        <taxon>Coleoptera</taxon>
        <taxon>Polyphaga</taxon>
        <taxon>Elateriformia</taxon>
        <taxon>Elateroidea</taxon>
        <taxon>Lampyridae</taxon>
        <taxon>Lampyrinae</taxon>
        <taxon>Photinus</taxon>
    </lineage>
</organism>
<dbReference type="AlphaFoldDB" id="A0A5N4AKI6"/>
<evidence type="ECO:0000313" key="6">
    <source>
        <dbReference type="EMBL" id="KAB0797875.1"/>
    </source>
</evidence>
<dbReference type="GO" id="GO:0005576">
    <property type="term" value="C:extracellular region"/>
    <property type="evidence" value="ECO:0007669"/>
    <property type="project" value="GOC"/>
</dbReference>
<sequence>MDPALADVLKRMGWTTGMHLPVANDENKALQDEVEALMVKKARATHSFETEESRYQAFAKHLKFVTVQNDETQQLLTTYHHHLDNQEHCFLVKQSERERVLQEIRQAKKLCHEINERVKSKKVDLDRGLTKIEKRKLESDWDKEALEAWDESLKKKDEDNEILKKFSREDEKKAKNLEIKRQNLQKEILTRTSTLNKVVADVHNYELIIERIGKVFKQQKEERQGLLTQWRDAVELIKKRDQNMRDIIAEVAAFSEILAQEREKLDEQDTFLKNQTENNKETEEQIAEINFASCKMRQDLNSLIQTVLTLNSEANSLKRLLISTANCLEKQRMTGKKLSKDISDKESQIKQQQRDLEKLKQKLKEVKNSSLSASERASQLEAIIEEEQRETKILDQDVERTQGVLFRTQQVLNELRDNAKTKEMEISGCEMSISLLKKGLIKSNKELQTQREINYDLDFRVNEMESRIDRIEGNTVDEDTQQLRNKIDSLEEELADETEVKTLIQNQIAHIENEMRRLTSAIQADNQQMETLKDKLQNEVLSCEDGTKQSVEARNRMQQQQVNENVFRLRVNQMENIMKREENCIYNIQKLRLELEMAMRQRQIEISTNKEILIAKRRNLDEEKGRLKRDLILRQTKIGQLQQRFHLASMALGKDEDGKPLSVTYFKIKNAQEKRMLQDEGDEMDAKIRKYEKEIVAMENTLRVVNLSNVTYKQSLSAVEELDPEFQEKKMLESEISAVNVKIRVKKQELVQKKNYIKELTQMLSSCDEDKTGTLQMQAVYEGELGDLKRHEEGHVEKLNRADRHLHTCMKNLDMAATEKYHKNIFIRQLQEANKSALQQLAEISTRFQDMTPHITRYTYEYDVQLPGQRLQFSCSSSSCSTRSSEYYLTKPSISSILLEFNATAECGSRSAKKNIKLKPKRKT</sequence>
<dbReference type="PANTHER" id="PTHR18962">
    <property type="entry name" value="COILED-COIL DOMAIN-CONTAINING PROTEIN 39"/>
    <property type="match status" value="1"/>
</dbReference>
<dbReference type="InterPro" id="IPR033290">
    <property type="entry name" value="CCDC39"/>
</dbReference>
<dbReference type="GO" id="GO:0060285">
    <property type="term" value="P:cilium-dependent cell motility"/>
    <property type="evidence" value="ECO:0007669"/>
    <property type="project" value="TreeGrafter"/>
</dbReference>
<dbReference type="Pfam" id="PF24161">
    <property type="entry name" value="CCDC39"/>
    <property type="match status" value="1"/>
</dbReference>
<evidence type="ECO:0000256" key="3">
    <source>
        <dbReference type="ARBA" id="ARBA00023054"/>
    </source>
</evidence>
<comment type="caution">
    <text evidence="6">The sequence shown here is derived from an EMBL/GenBank/DDBJ whole genome shotgun (WGS) entry which is preliminary data.</text>
</comment>
<dbReference type="PANTHER" id="PTHR18962:SF0">
    <property type="entry name" value="COILED-COIL DOMAIN-CONTAINING PROTEIN 39"/>
    <property type="match status" value="1"/>
</dbReference>
<feature type="coiled-coil region" evidence="5">
    <location>
        <begin position="335"/>
        <end position="397"/>
    </location>
</feature>
<name>A0A5N4AKI6_PHOPY</name>
<evidence type="ECO:0000313" key="7">
    <source>
        <dbReference type="Proteomes" id="UP000327044"/>
    </source>
</evidence>
<comment type="function">
    <text evidence="4">Required for assembly of dynein regulatory complex (DRC) and inner dynein arm (IDA) complexes, which are responsible for ciliary beat regulation, thereby playing a central role in motility in cilia and flagella. Probably acts together with CCDC40 to form a molecular ruler that determines the 96 nanometer (nm) repeat length and arrangements of components in cilia and flagella. Not required for outer dynein arm complexes assembly.</text>
</comment>
<gene>
    <name evidence="6" type="ORF">PPYR_08868</name>
</gene>
<feature type="coiled-coil region" evidence="5">
    <location>
        <begin position="473"/>
        <end position="539"/>
    </location>
</feature>
<dbReference type="OrthoDB" id="420518at2759"/>
<dbReference type="FunCoup" id="A0A5N4AKI6">
    <property type="interactions" value="127"/>
</dbReference>
<keyword evidence="3 5" id="KW-0175">Coiled coil</keyword>
<dbReference type="Proteomes" id="UP000327044">
    <property type="component" value="Unassembled WGS sequence"/>
</dbReference>
<dbReference type="GO" id="GO:0005930">
    <property type="term" value="C:axoneme"/>
    <property type="evidence" value="ECO:0007669"/>
    <property type="project" value="InterPro"/>
</dbReference>
<dbReference type="InParanoid" id="A0A5N4AKI6"/>
<proteinExistence type="inferred from homology"/>
<protein>
    <recommendedName>
        <fullName evidence="2">Coiled-coil domain-containing protein 39</fullName>
    </recommendedName>
</protein>
<comment type="similarity">
    <text evidence="1">Belongs to the CCDC39 family.</text>
</comment>
<accession>A0A5N4AKI6</accession>
<evidence type="ECO:0000256" key="4">
    <source>
        <dbReference type="ARBA" id="ARBA00045182"/>
    </source>
</evidence>
<feature type="coiled-coil region" evidence="5">
    <location>
        <begin position="674"/>
        <end position="708"/>
    </location>
</feature>
<dbReference type="GO" id="GO:0036159">
    <property type="term" value="P:inner dynein arm assembly"/>
    <property type="evidence" value="ECO:0007669"/>
    <property type="project" value="InterPro"/>
</dbReference>
<feature type="coiled-coil region" evidence="5">
    <location>
        <begin position="265"/>
        <end position="292"/>
    </location>
</feature>